<keyword evidence="3" id="KW-1185">Reference proteome</keyword>
<feature type="region of interest" description="Disordered" evidence="1">
    <location>
        <begin position="340"/>
        <end position="383"/>
    </location>
</feature>
<accession>A0A0B1TIC4</accession>
<feature type="region of interest" description="Disordered" evidence="1">
    <location>
        <begin position="133"/>
        <end position="250"/>
    </location>
</feature>
<feature type="compositionally biased region" description="Low complexity" evidence="1">
    <location>
        <begin position="190"/>
        <end position="201"/>
    </location>
</feature>
<evidence type="ECO:0000256" key="1">
    <source>
        <dbReference type="SAM" id="MobiDB-lite"/>
    </source>
</evidence>
<organism evidence="2 3">
    <name type="scientific">Oesophagostomum dentatum</name>
    <name type="common">Nodular worm</name>
    <dbReference type="NCBI Taxonomy" id="61180"/>
    <lineage>
        <taxon>Eukaryota</taxon>
        <taxon>Metazoa</taxon>
        <taxon>Ecdysozoa</taxon>
        <taxon>Nematoda</taxon>
        <taxon>Chromadorea</taxon>
        <taxon>Rhabditida</taxon>
        <taxon>Rhabditina</taxon>
        <taxon>Rhabditomorpha</taxon>
        <taxon>Strongyloidea</taxon>
        <taxon>Strongylidae</taxon>
        <taxon>Oesophagostomum</taxon>
    </lineage>
</organism>
<feature type="compositionally biased region" description="Polar residues" evidence="1">
    <location>
        <begin position="71"/>
        <end position="82"/>
    </location>
</feature>
<dbReference type="AlphaFoldDB" id="A0A0B1TIC4"/>
<proteinExistence type="predicted"/>
<feature type="compositionally biased region" description="Polar residues" evidence="1">
    <location>
        <begin position="238"/>
        <end position="248"/>
    </location>
</feature>
<feature type="compositionally biased region" description="Basic and acidic residues" evidence="1">
    <location>
        <begin position="134"/>
        <end position="147"/>
    </location>
</feature>
<sequence>MIILIHYRYIKVAVPRSARDDEELHDFEFVHNPKRVSRFNSRLCTASFPSGYTTGSISNPVTPSDANVTISAPKIPSSTRSNPFLRESSSKDIPHSKCTLMRHSFSQNFSDIIGMTPFKLHLKREMNAVTPKAITHEQEEPQEDRSKRPNYHSRNLRNHHNAQRHPPVSSRKSSLQRRHRRTDSTEVPRASSSASACSSITSDRRSEDGDDDSTSCISQMSNLSCGPPIPPRTRLAPQYSSASSSTGTPVKKFDLSQTLPPSIHGVIDETLDNDSSGETIKMHGIVTYANSQCSSDAGFRALSAYEPPAVDRSNKPAKLRLYDYDEDKVPEAMTIHGYNKSGTNFTRVPHTPQVKNSSRYRDIRDPPRSAGPHGRSRELDYFNPVPLERARSVRSPAPADIEYIKIDAEKTQAVKHSIAQRGTVE</sequence>
<evidence type="ECO:0000313" key="2">
    <source>
        <dbReference type="EMBL" id="KHJ95856.1"/>
    </source>
</evidence>
<dbReference type="Proteomes" id="UP000053660">
    <property type="component" value="Unassembled WGS sequence"/>
</dbReference>
<protein>
    <submittedName>
        <fullName evidence="2">Uncharacterized protein</fullName>
    </submittedName>
</protein>
<reference evidence="2 3" key="1">
    <citation type="submission" date="2014-03" db="EMBL/GenBank/DDBJ databases">
        <title>Draft genome of the hookworm Oesophagostomum dentatum.</title>
        <authorList>
            <person name="Mitreva M."/>
        </authorList>
    </citation>
    <scope>NUCLEOTIDE SEQUENCE [LARGE SCALE GENOMIC DNA]</scope>
    <source>
        <strain evidence="2 3">OD-Hann</strain>
    </source>
</reference>
<dbReference type="EMBL" id="KN549825">
    <property type="protein sequence ID" value="KHJ95856.1"/>
    <property type="molecule type" value="Genomic_DNA"/>
</dbReference>
<feature type="compositionally biased region" description="Basic residues" evidence="1">
    <location>
        <begin position="148"/>
        <end position="163"/>
    </location>
</feature>
<feature type="region of interest" description="Disordered" evidence="1">
    <location>
        <begin position="71"/>
        <end position="91"/>
    </location>
</feature>
<evidence type="ECO:0000313" key="3">
    <source>
        <dbReference type="Proteomes" id="UP000053660"/>
    </source>
</evidence>
<dbReference type="OrthoDB" id="67516at2759"/>
<gene>
    <name evidence="2" type="ORF">OESDEN_04186</name>
</gene>
<name>A0A0B1TIC4_OESDE</name>